<keyword evidence="8" id="KW-1185">Reference proteome</keyword>
<organism evidence="7 8">
    <name type="scientific">Cellulomonas avistercoris</name>
    <dbReference type="NCBI Taxonomy" id="2762242"/>
    <lineage>
        <taxon>Bacteria</taxon>
        <taxon>Bacillati</taxon>
        <taxon>Actinomycetota</taxon>
        <taxon>Actinomycetes</taxon>
        <taxon>Micrococcales</taxon>
        <taxon>Cellulomonadaceae</taxon>
        <taxon>Cellulomonas</taxon>
    </lineage>
</organism>
<dbReference type="InterPro" id="IPR018076">
    <property type="entry name" value="T2SS_GspF_dom"/>
</dbReference>
<reference evidence="7 8" key="1">
    <citation type="submission" date="2020-08" db="EMBL/GenBank/DDBJ databases">
        <title>A Genomic Blueprint of the Chicken Gut Microbiome.</title>
        <authorList>
            <person name="Gilroy R."/>
            <person name="Ravi A."/>
            <person name="Getino M."/>
            <person name="Pursley I."/>
            <person name="Horton D.L."/>
            <person name="Alikhan N.-F."/>
            <person name="Baker D."/>
            <person name="Gharbi K."/>
            <person name="Hall N."/>
            <person name="Watson M."/>
            <person name="Adriaenssens E.M."/>
            <person name="Foster-Nyarko E."/>
            <person name="Jarju S."/>
            <person name="Secka A."/>
            <person name="Antonio M."/>
            <person name="Oren A."/>
            <person name="Chaudhuri R."/>
            <person name="La Ragione R.M."/>
            <person name="Hildebrand F."/>
            <person name="Pallen M.J."/>
        </authorList>
    </citation>
    <scope>NUCLEOTIDE SEQUENCE [LARGE SCALE GENOMIC DNA]</scope>
    <source>
        <strain evidence="7 8">Sa3CUA2</strain>
    </source>
</reference>
<keyword evidence="2" id="KW-1003">Cell membrane</keyword>
<comment type="caution">
    <text evidence="7">The sequence shown here is derived from an EMBL/GenBank/DDBJ whole genome shotgun (WGS) entry which is preliminary data.</text>
</comment>
<evidence type="ECO:0000256" key="4">
    <source>
        <dbReference type="ARBA" id="ARBA00022989"/>
    </source>
</evidence>
<dbReference type="EMBL" id="JACSQV010000015">
    <property type="protein sequence ID" value="MBD7919724.1"/>
    <property type="molecule type" value="Genomic_DNA"/>
</dbReference>
<evidence type="ECO:0000256" key="1">
    <source>
        <dbReference type="ARBA" id="ARBA00004651"/>
    </source>
</evidence>
<dbReference type="PANTHER" id="PTHR35007">
    <property type="entry name" value="INTEGRAL MEMBRANE PROTEIN-RELATED"/>
    <property type="match status" value="1"/>
</dbReference>
<keyword evidence="3" id="KW-0812">Transmembrane</keyword>
<keyword evidence="4" id="KW-1133">Transmembrane helix</keyword>
<protein>
    <submittedName>
        <fullName evidence="7">Type II secretion system F family protein</fullName>
    </submittedName>
</protein>
<accession>A0ABR8QH35</accession>
<evidence type="ECO:0000313" key="7">
    <source>
        <dbReference type="EMBL" id="MBD7919724.1"/>
    </source>
</evidence>
<dbReference type="Proteomes" id="UP000604241">
    <property type="component" value="Unassembled WGS sequence"/>
</dbReference>
<evidence type="ECO:0000259" key="6">
    <source>
        <dbReference type="Pfam" id="PF00482"/>
    </source>
</evidence>
<keyword evidence="5" id="KW-0472">Membrane</keyword>
<sequence>MGHAGSSRPRGPGPRRRTLATRTGQSDLAGVLHAVAAQVRAGVPPGAAWAAVLGSPVDRQVPEVDVVVAAVGGTREQRARVRAVVAGAHVAAETGAPLADVLEHLADAAAADAEQAGELAAALAGPRATARVLTSLPVLGLLVGSAMGARPWEVLTDGGLGSVLGAVGVALVVAGRAWVDALLRRAGAP</sequence>
<comment type="subcellular location">
    <subcellularLocation>
        <location evidence="1">Cell membrane</location>
        <topology evidence="1">Multi-pass membrane protein</topology>
    </subcellularLocation>
</comment>
<dbReference type="PANTHER" id="PTHR35007:SF4">
    <property type="entry name" value="CONSERVED TRANSMEMBRANE PROTEIN-RELATED"/>
    <property type="match status" value="1"/>
</dbReference>
<dbReference type="Pfam" id="PF00482">
    <property type="entry name" value="T2SSF"/>
    <property type="match status" value="1"/>
</dbReference>
<evidence type="ECO:0000256" key="3">
    <source>
        <dbReference type="ARBA" id="ARBA00022692"/>
    </source>
</evidence>
<gene>
    <name evidence="7" type="ORF">H9657_15745</name>
</gene>
<evidence type="ECO:0000313" key="8">
    <source>
        <dbReference type="Proteomes" id="UP000604241"/>
    </source>
</evidence>
<proteinExistence type="predicted"/>
<feature type="domain" description="Type II secretion system protein GspF" evidence="6">
    <location>
        <begin position="20"/>
        <end position="143"/>
    </location>
</feature>
<evidence type="ECO:0000256" key="5">
    <source>
        <dbReference type="ARBA" id="ARBA00023136"/>
    </source>
</evidence>
<name>A0ABR8QH35_9CELL</name>
<evidence type="ECO:0000256" key="2">
    <source>
        <dbReference type="ARBA" id="ARBA00022475"/>
    </source>
</evidence>